<evidence type="ECO:0000313" key="2">
    <source>
        <dbReference type="EMBL" id="RBP14140.1"/>
    </source>
</evidence>
<accession>A0A366FJH7</accession>
<keyword evidence="2" id="KW-0489">Methyltransferase</keyword>
<dbReference type="RefSeq" id="WP_170153162.1">
    <property type="nucleotide sequence ID" value="NZ_QNRK01000010.1"/>
</dbReference>
<dbReference type="PANTHER" id="PTHR43861">
    <property type="entry name" value="TRANS-ACONITATE 2-METHYLTRANSFERASE-RELATED"/>
    <property type="match status" value="1"/>
</dbReference>
<proteinExistence type="predicted"/>
<comment type="caution">
    <text evidence="2">The sequence shown here is derived from an EMBL/GenBank/DDBJ whole genome shotgun (WGS) entry which is preliminary data.</text>
</comment>
<keyword evidence="2" id="KW-0808">Transferase</keyword>
<evidence type="ECO:0000313" key="3">
    <source>
        <dbReference type="Proteomes" id="UP000253529"/>
    </source>
</evidence>
<dbReference type="InterPro" id="IPR029063">
    <property type="entry name" value="SAM-dependent_MTases_sf"/>
</dbReference>
<protein>
    <submittedName>
        <fullName evidence="2">Ubiquinone/menaquinone biosynthesis C-methylase UbiE</fullName>
    </submittedName>
</protein>
<name>A0A366FJH7_9HYPH</name>
<dbReference type="GO" id="GO:0008757">
    <property type="term" value="F:S-adenosylmethionine-dependent methyltransferase activity"/>
    <property type="evidence" value="ECO:0007669"/>
    <property type="project" value="InterPro"/>
</dbReference>
<dbReference type="Gene3D" id="3.40.50.150">
    <property type="entry name" value="Vaccinia Virus protein VP39"/>
    <property type="match status" value="1"/>
</dbReference>
<evidence type="ECO:0000259" key="1">
    <source>
        <dbReference type="Pfam" id="PF08241"/>
    </source>
</evidence>
<dbReference type="EMBL" id="QNRK01000010">
    <property type="protein sequence ID" value="RBP14140.1"/>
    <property type="molecule type" value="Genomic_DNA"/>
</dbReference>
<dbReference type="AlphaFoldDB" id="A0A366FJH7"/>
<keyword evidence="3" id="KW-1185">Reference proteome</keyword>
<gene>
    <name evidence="2" type="ORF">DFR50_110166</name>
</gene>
<feature type="domain" description="Methyltransferase type 11" evidence="1">
    <location>
        <begin position="47"/>
        <end position="140"/>
    </location>
</feature>
<dbReference type="Pfam" id="PF08241">
    <property type="entry name" value="Methyltransf_11"/>
    <property type="match status" value="1"/>
</dbReference>
<organism evidence="2 3">
    <name type="scientific">Roseiarcus fermentans</name>
    <dbReference type="NCBI Taxonomy" id="1473586"/>
    <lineage>
        <taxon>Bacteria</taxon>
        <taxon>Pseudomonadati</taxon>
        <taxon>Pseudomonadota</taxon>
        <taxon>Alphaproteobacteria</taxon>
        <taxon>Hyphomicrobiales</taxon>
        <taxon>Roseiarcaceae</taxon>
        <taxon>Roseiarcus</taxon>
    </lineage>
</organism>
<dbReference type="SUPFAM" id="SSF53335">
    <property type="entry name" value="S-adenosyl-L-methionine-dependent methyltransferases"/>
    <property type="match status" value="1"/>
</dbReference>
<reference evidence="2 3" key="1">
    <citation type="submission" date="2018-06" db="EMBL/GenBank/DDBJ databases">
        <title>Genomic Encyclopedia of Type Strains, Phase IV (KMG-IV): sequencing the most valuable type-strain genomes for metagenomic binning, comparative biology and taxonomic classification.</title>
        <authorList>
            <person name="Goeker M."/>
        </authorList>
    </citation>
    <scope>NUCLEOTIDE SEQUENCE [LARGE SCALE GENOMIC DNA]</scope>
    <source>
        <strain evidence="2 3">DSM 24875</strain>
    </source>
</reference>
<dbReference type="InterPro" id="IPR013216">
    <property type="entry name" value="Methyltransf_11"/>
</dbReference>
<dbReference type="Proteomes" id="UP000253529">
    <property type="component" value="Unassembled WGS sequence"/>
</dbReference>
<dbReference type="GO" id="GO:0032259">
    <property type="term" value="P:methylation"/>
    <property type="evidence" value="ECO:0007669"/>
    <property type="project" value="UniProtKB-KW"/>
</dbReference>
<dbReference type="CDD" id="cd02440">
    <property type="entry name" value="AdoMet_MTases"/>
    <property type="match status" value="1"/>
</dbReference>
<sequence length="258" mass="28568">MRSSAPLFDSLAPSYDRHFQVPHRRAYDDLAWEFVQPLTPRQPGCVVDAGCGVGRWSERLLALGHAVIGVEQAPAMAKAARARLADYPSFTLIERPMEEVDLPQGRADLVIALGSLQYSRDPSTMIQRFARWTKPGGAVFVLVDSLVALVLELVALGRPEDALTALRTRMGTWIQADHIADNHQLDRSRLVTWFSQSGLTEVSAHGLLVGASALGRHRLSESLESDWERQMALERRLASDPLLADLGKQLLVFGRKPQ</sequence>
<keyword evidence="2" id="KW-0830">Ubiquinone</keyword>